<dbReference type="PANTHER" id="PTHR30126:SF80">
    <property type="entry name" value="TRANSCRIPTIONAL REGULATOR-RELATED"/>
    <property type="match status" value="1"/>
</dbReference>
<dbReference type="RefSeq" id="WP_157775694.1">
    <property type="nucleotide sequence ID" value="NZ_LT960614.1"/>
</dbReference>
<evidence type="ECO:0000256" key="3">
    <source>
        <dbReference type="ARBA" id="ARBA00023125"/>
    </source>
</evidence>
<accession>A0A2C9D8U2</accession>
<dbReference type="EMBL" id="LT960614">
    <property type="protein sequence ID" value="SON56754.1"/>
    <property type="molecule type" value="Genomic_DNA"/>
</dbReference>
<dbReference type="InterPro" id="IPR005119">
    <property type="entry name" value="LysR_subst-bd"/>
</dbReference>
<evidence type="ECO:0000313" key="6">
    <source>
        <dbReference type="EMBL" id="SON56754.1"/>
    </source>
</evidence>
<comment type="similarity">
    <text evidence="1">Belongs to the LysR transcriptional regulatory family.</text>
</comment>
<evidence type="ECO:0000256" key="4">
    <source>
        <dbReference type="ARBA" id="ARBA00023163"/>
    </source>
</evidence>
<dbReference type="AlphaFoldDB" id="A0A2C9D8U2"/>
<dbReference type="GO" id="GO:0003700">
    <property type="term" value="F:DNA-binding transcription factor activity"/>
    <property type="evidence" value="ECO:0007669"/>
    <property type="project" value="InterPro"/>
</dbReference>
<name>A0A2C9D8U2_9HYPH</name>
<keyword evidence="3" id="KW-0238">DNA-binding</keyword>
<evidence type="ECO:0000259" key="5">
    <source>
        <dbReference type="PROSITE" id="PS50931"/>
    </source>
</evidence>
<evidence type="ECO:0000313" key="7">
    <source>
        <dbReference type="Proteomes" id="UP000223606"/>
    </source>
</evidence>
<keyword evidence="4" id="KW-0804">Transcription</keyword>
<dbReference type="Gene3D" id="3.40.190.10">
    <property type="entry name" value="Periplasmic binding protein-like II"/>
    <property type="match status" value="2"/>
</dbReference>
<organism evidence="6 7">
    <name type="scientific">Hartmannibacter diazotrophicus</name>
    <dbReference type="NCBI Taxonomy" id="1482074"/>
    <lineage>
        <taxon>Bacteria</taxon>
        <taxon>Pseudomonadati</taxon>
        <taxon>Pseudomonadota</taxon>
        <taxon>Alphaproteobacteria</taxon>
        <taxon>Hyphomicrobiales</taxon>
        <taxon>Pleomorphomonadaceae</taxon>
        <taxon>Hartmannibacter</taxon>
    </lineage>
</organism>
<sequence>MRSPLTPASLRYVDQVARSGSIQKAGKELNVAASAVDRQILLMEQDLGVELFERVPRGMRLTAAGDALVTLARRWRADERRVVAEIKQLQGIDQGHVRIAAMDSHVNGFLPDFVERLAAEQPRITLDIEIATPDDAVSALLSGEVDVAAIFNLTPRRDVHVLWSAELPLGCVVAPTHPLAEEKEANLQRAVAHPIALQSRALVIRRYLEAHYGWLFNEPNKAVVTNSLQLVKKLACGGHYLAFTSELDAAPELISGELVFLPIRDKGAEPQTVSVAIDSRKPISRIGRIVAKALEDEIGGCLDKVRNMPGQQVMSARP</sequence>
<dbReference type="OrthoDB" id="5297263at2"/>
<dbReference type="KEGG" id="hdi:HDIA_3213"/>
<reference evidence="7" key="1">
    <citation type="submission" date="2017-09" db="EMBL/GenBank/DDBJ databases">
        <title>Genome sequence of Nannocystis excedens DSM 71.</title>
        <authorList>
            <person name="Blom J."/>
        </authorList>
    </citation>
    <scope>NUCLEOTIDE SEQUENCE [LARGE SCALE GENOMIC DNA]</scope>
    <source>
        <strain evidence="7">type strain: E19</strain>
    </source>
</reference>
<dbReference type="SUPFAM" id="SSF46785">
    <property type="entry name" value="Winged helix' DNA-binding domain"/>
    <property type="match status" value="1"/>
</dbReference>
<feature type="domain" description="HTH lysR-type" evidence="5">
    <location>
        <begin position="5"/>
        <end position="62"/>
    </location>
</feature>
<evidence type="ECO:0000256" key="2">
    <source>
        <dbReference type="ARBA" id="ARBA00023015"/>
    </source>
</evidence>
<dbReference type="Pfam" id="PF03466">
    <property type="entry name" value="LysR_substrate"/>
    <property type="match status" value="1"/>
</dbReference>
<dbReference type="PANTHER" id="PTHR30126">
    <property type="entry name" value="HTH-TYPE TRANSCRIPTIONAL REGULATOR"/>
    <property type="match status" value="1"/>
</dbReference>
<gene>
    <name evidence="6" type="primary">cmpR_5</name>
    <name evidence="6" type="ORF">HDIA_3213</name>
</gene>
<keyword evidence="7" id="KW-1185">Reference proteome</keyword>
<evidence type="ECO:0000256" key="1">
    <source>
        <dbReference type="ARBA" id="ARBA00009437"/>
    </source>
</evidence>
<dbReference type="InterPro" id="IPR036390">
    <property type="entry name" value="WH_DNA-bd_sf"/>
</dbReference>
<dbReference type="PROSITE" id="PS50931">
    <property type="entry name" value="HTH_LYSR"/>
    <property type="match status" value="1"/>
</dbReference>
<keyword evidence="2" id="KW-0805">Transcription regulation</keyword>
<dbReference type="SUPFAM" id="SSF53850">
    <property type="entry name" value="Periplasmic binding protein-like II"/>
    <property type="match status" value="1"/>
</dbReference>
<dbReference type="Proteomes" id="UP000223606">
    <property type="component" value="Chromosome 1"/>
</dbReference>
<dbReference type="GO" id="GO:0000976">
    <property type="term" value="F:transcription cis-regulatory region binding"/>
    <property type="evidence" value="ECO:0007669"/>
    <property type="project" value="TreeGrafter"/>
</dbReference>
<dbReference type="Gene3D" id="1.10.10.10">
    <property type="entry name" value="Winged helix-like DNA-binding domain superfamily/Winged helix DNA-binding domain"/>
    <property type="match status" value="1"/>
</dbReference>
<dbReference type="Pfam" id="PF00126">
    <property type="entry name" value="HTH_1"/>
    <property type="match status" value="1"/>
</dbReference>
<dbReference type="InterPro" id="IPR000847">
    <property type="entry name" value="LysR_HTH_N"/>
</dbReference>
<dbReference type="InterPro" id="IPR036388">
    <property type="entry name" value="WH-like_DNA-bd_sf"/>
</dbReference>
<protein>
    <submittedName>
        <fullName evidence="6">HTH-type transcriptional activator CmpR</fullName>
    </submittedName>
</protein>
<proteinExistence type="inferred from homology"/>